<dbReference type="NCBIfam" id="TIGR00563">
    <property type="entry name" value="rsmB"/>
    <property type="match status" value="1"/>
</dbReference>
<dbReference type="OrthoDB" id="9810297at2"/>
<comment type="function">
    <text evidence="1">Specifically methylates the cytosine at position 967 (m5C967) of 16S rRNA.</text>
</comment>
<dbReference type="AlphaFoldDB" id="A0A0D6ETS0"/>
<dbReference type="Pfam" id="PF22458">
    <property type="entry name" value="RsmF-B_ferredox"/>
    <property type="match status" value="1"/>
</dbReference>
<dbReference type="PROSITE" id="PS51686">
    <property type="entry name" value="SAM_MT_RSMB_NOP"/>
    <property type="match status" value="1"/>
</dbReference>
<dbReference type="Gene3D" id="3.40.50.150">
    <property type="entry name" value="Vaccinia Virus protein VP39"/>
    <property type="match status" value="1"/>
</dbReference>
<protein>
    <recommendedName>
        <fullName evidence="4">16S rRNA (cytosine(967)-C(5))-methyltransferase</fullName>
        <ecNumber evidence="4">2.1.1.176</ecNumber>
    </recommendedName>
    <alternativeName>
        <fullName evidence="11">16S rRNA m5C967 methyltransferase</fullName>
    </alternativeName>
    <alternativeName>
        <fullName evidence="12">rRNA (cytosine-C(5)-)-methyltransferase RsmB</fullName>
    </alternativeName>
</protein>
<evidence type="ECO:0000256" key="8">
    <source>
        <dbReference type="ARBA" id="ARBA00022679"/>
    </source>
</evidence>
<evidence type="ECO:0000313" key="17">
    <source>
        <dbReference type="Proteomes" id="UP000064007"/>
    </source>
</evidence>
<dbReference type="RefSeq" id="WP_046486738.1">
    <property type="nucleotide sequence ID" value="NZ_LN827929.1"/>
</dbReference>
<evidence type="ECO:0000256" key="3">
    <source>
        <dbReference type="ARBA" id="ARBA00007494"/>
    </source>
</evidence>
<dbReference type="InterPro" id="IPR004573">
    <property type="entry name" value="rRNA_ssu_MeTfrase_B"/>
</dbReference>
<dbReference type="InterPro" id="IPR035926">
    <property type="entry name" value="NusB-like_sf"/>
</dbReference>
<comment type="subcellular location">
    <subcellularLocation>
        <location evidence="2">Cytoplasm</location>
    </subcellularLocation>
</comment>
<keyword evidence="17" id="KW-1185">Reference proteome</keyword>
<evidence type="ECO:0000256" key="9">
    <source>
        <dbReference type="ARBA" id="ARBA00022691"/>
    </source>
</evidence>
<dbReference type="Proteomes" id="UP000064007">
    <property type="component" value="Chromosome 1"/>
</dbReference>
<dbReference type="GO" id="GO:0006355">
    <property type="term" value="P:regulation of DNA-templated transcription"/>
    <property type="evidence" value="ECO:0007669"/>
    <property type="project" value="InterPro"/>
</dbReference>
<evidence type="ECO:0000256" key="7">
    <source>
        <dbReference type="ARBA" id="ARBA00022603"/>
    </source>
</evidence>
<dbReference type="CDD" id="cd02440">
    <property type="entry name" value="AdoMet_MTases"/>
    <property type="match status" value="1"/>
</dbReference>
<evidence type="ECO:0000313" key="16">
    <source>
        <dbReference type="EMBL" id="CEZ19011.1"/>
    </source>
</evidence>
<dbReference type="GO" id="GO:0008649">
    <property type="term" value="F:rRNA methyltransferase activity"/>
    <property type="evidence" value="ECO:0007669"/>
    <property type="project" value="InterPro"/>
</dbReference>
<evidence type="ECO:0000256" key="14">
    <source>
        <dbReference type="PROSITE-ProRule" id="PRU01023"/>
    </source>
</evidence>
<dbReference type="Pfam" id="PF01189">
    <property type="entry name" value="Methyltr_RsmB-F"/>
    <property type="match status" value="1"/>
</dbReference>
<dbReference type="PROSITE" id="PS01153">
    <property type="entry name" value="NOL1_NOP2_SUN"/>
    <property type="match status" value="1"/>
</dbReference>
<evidence type="ECO:0000256" key="12">
    <source>
        <dbReference type="ARBA" id="ARBA00031088"/>
    </source>
</evidence>
<dbReference type="EC" id="2.1.1.176" evidence="4"/>
<keyword evidence="10 14" id="KW-0694">RNA-binding</keyword>
<reference evidence="16" key="1">
    <citation type="submission" date="2014-12" db="EMBL/GenBank/DDBJ databases">
        <authorList>
            <person name="Salcher M Michaela"/>
        </authorList>
    </citation>
    <scope>NUCLEOTIDE SEQUENCE</scope>
    <source>
        <strain evidence="16">MMS-10A-171</strain>
    </source>
</reference>
<dbReference type="PANTHER" id="PTHR22807">
    <property type="entry name" value="NOP2 YEAST -RELATED NOL1/NOP2/FMU SUN DOMAIN-CONTAINING"/>
    <property type="match status" value="1"/>
</dbReference>
<dbReference type="HOGENOM" id="CLU_005316_0_4_4"/>
<proteinExistence type="inferred from homology"/>
<evidence type="ECO:0000256" key="13">
    <source>
        <dbReference type="ARBA" id="ARBA00047283"/>
    </source>
</evidence>
<dbReference type="Gene3D" id="3.30.70.1170">
    <property type="entry name" value="Sun protein, domain 3"/>
    <property type="match status" value="1"/>
</dbReference>
<comment type="similarity">
    <text evidence="3 14">Belongs to the class I-like SAM-binding methyltransferase superfamily. RsmB/NOP family.</text>
</comment>
<evidence type="ECO:0000256" key="1">
    <source>
        <dbReference type="ARBA" id="ARBA00002724"/>
    </source>
</evidence>
<dbReference type="InterPro" id="IPR023267">
    <property type="entry name" value="RCMT"/>
</dbReference>
<evidence type="ECO:0000256" key="5">
    <source>
        <dbReference type="ARBA" id="ARBA00022490"/>
    </source>
</evidence>
<dbReference type="InterPro" id="IPR049560">
    <property type="entry name" value="MeTrfase_RsmB-F_NOP2_cat"/>
</dbReference>
<evidence type="ECO:0000259" key="15">
    <source>
        <dbReference type="PROSITE" id="PS51686"/>
    </source>
</evidence>
<name>A0A0D6ETS0_9PROT</name>
<dbReference type="KEGG" id="mbat:BN1208_0115"/>
<dbReference type="Pfam" id="PF01029">
    <property type="entry name" value="NusB"/>
    <property type="match status" value="1"/>
</dbReference>
<sequence length="426" mass="49114">MHHSQLIAADCVSEVIKGHNLNQVFERRFDHHQNITPQQKSVAIFLAYGAIRFLGENQFFIQQLINKKITNKKIEALLCVALFQLNHDQSTDFTVVNEAVEAAKFINKSWAGSFVNGVLRNFIRQKEKLQTELKNDEAAFYSYPSWWINLIKENYTKDWESILLNGNKHPPLTLRINERKTNLKQYEEKLKCEAISYRVLGNIALELTQPTAVEKIPGFMDGEVSVQDFGAQLAAKLLDLQDGQICLDACSAPGGKTGHMLEIADIELVSIDHQKDRLYKVKENLERLHLHAHLKCSDLTAVNTWWNEKLFDRILLDAPCSASGVVRRHVDIKWLRRPRNIEMFAKQQKAMLEAMWQLLKKGGKLLYATCSIFNGENQKVIDRFIKDHIDAKEVKWSVDSEYSKYENQLIPSENHDGFFYALLEKN</sequence>
<comment type="catalytic activity">
    <reaction evidence="13">
        <text>cytidine(967) in 16S rRNA + S-adenosyl-L-methionine = 5-methylcytidine(967) in 16S rRNA + S-adenosyl-L-homocysteine + H(+)</text>
        <dbReference type="Rhea" id="RHEA:42748"/>
        <dbReference type="Rhea" id="RHEA-COMP:10219"/>
        <dbReference type="Rhea" id="RHEA-COMP:10220"/>
        <dbReference type="ChEBI" id="CHEBI:15378"/>
        <dbReference type="ChEBI" id="CHEBI:57856"/>
        <dbReference type="ChEBI" id="CHEBI:59789"/>
        <dbReference type="ChEBI" id="CHEBI:74483"/>
        <dbReference type="ChEBI" id="CHEBI:82748"/>
        <dbReference type="EC" id="2.1.1.176"/>
    </reaction>
</comment>
<feature type="domain" description="SAM-dependent MTase RsmB/NOP-type" evidence="15">
    <location>
        <begin position="162"/>
        <end position="426"/>
    </location>
</feature>
<feature type="binding site" evidence="14">
    <location>
        <position position="317"/>
    </location>
    <ligand>
        <name>S-adenosyl-L-methionine</name>
        <dbReference type="ChEBI" id="CHEBI:59789"/>
    </ligand>
</feature>
<evidence type="ECO:0000256" key="10">
    <source>
        <dbReference type="ARBA" id="ARBA00022884"/>
    </source>
</evidence>
<dbReference type="InterPro" id="IPR018314">
    <property type="entry name" value="RsmB/NOL1/NOP2-like_CS"/>
</dbReference>
<evidence type="ECO:0000256" key="4">
    <source>
        <dbReference type="ARBA" id="ARBA00012140"/>
    </source>
</evidence>
<evidence type="ECO:0000256" key="11">
    <source>
        <dbReference type="ARBA" id="ARBA00030399"/>
    </source>
</evidence>
<evidence type="ECO:0000256" key="6">
    <source>
        <dbReference type="ARBA" id="ARBA00022552"/>
    </source>
</evidence>
<keyword evidence="6" id="KW-0698">rRNA processing</keyword>
<dbReference type="Gene3D" id="1.10.940.10">
    <property type="entry name" value="NusB-like"/>
    <property type="match status" value="1"/>
</dbReference>
<feature type="active site" description="Nucleophile" evidence="14">
    <location>
        <position position="370"/>
    </location>
</feature>
<dbReference type="FunFam" id="3.40.50.150:FF:000022">
    <property type="entry name" value="Ribosomal RNA small subunit methyltransferase B"/>
    <property type="match status" value="1"/>
</dbReference>
<dbReference type="STRING" id="1581557.BN1208_0115"/>
<gene>
    <name evidence="16" type="primary">sun</name>
    <name evidence="16" type="ORF">BN1208_0115</name>
</gene>
<dbReference type="InterPro" id="IPR001678">
    <property type="entry name" value="MeTrfase_RsmB-F_NOP2_dom"/>
</dbReference>
<dbReference type="EMBL" id="LN827929">
    <property type="protein sequence ID" value="CEZ19011.1"/>
    <property type="molecule type" value="Genomic_DNA"/>
</dbReference>
<dbReference type="SUPFAM" id="SSF53335">
    <property type="entry name" value="S-adenosyl-L-methionine-dependent methyltransferases"/>
    <property type="match status" value="1"/>
</dbReference>
<keyword evidence="8 14" id="KW-0808">Transferase</keyword>
<dbReference type="InterPro" id="IPR054728">
    <property type="entry name" value="RsmB-like_ferredoxin"/>
</dbReference>
<feature type="binding site" evidence="14">
    <location>
        <begin position="250"/>
        <end position="256"/>
    </location>
    <ligand>
        <name>S-adenosyl-L-methionine</name>
        <dbReference type="ChEBI" id="CHEBI:59789"/>
    </ligand>
</feature>
<keyword evidence="9 14" id="KW-0949">S-adenosyl-L-methionine</keyword>
<feature type="binding site" evidence="14">
    <location>
        <position position="272"/>
    </location>
    <ligand>
        <name>S-adenosyl-L-methionine</name>
        <dbReference type="ChEBI" id="CHEBI:59789"/>
    </ligand>
</feature>
<dbReference type="InterPro" id="IPR029063">
    <property type="entry name" value="SAM-dependent_MTases_sf"/>
</dbReference>
<dbReference type="GO" id="GO:0005737">
    <property type="term" value="C:cytoplasm"/>
    <property type="evidence" value="ECO:0007669"/>
    <property type="project" value="UniProtKB-SubCell"/>
</dbReference>
<keyword evidence="7 14" id="KW-0489">Methyltransferase</keyword>
<evidence type="ECO:0000256" key="2">
    <source>
        <dbReference type="ARBA" id="ARBA00004496"/>
    </source>
</evidence>
<dbReference type="InterPro" id="IPR006027">
    <property type="entry name" value="NusB_RsmB_TIM44"/>
</dbReference>
<dbReference type="SUPFAM" id="SSF48013">
    <property type="entry name" value="NusB-like"/>
    <property type="match status" value="1"/>
</dbReference>
<organism evidence="16 17">
    <name type="scientific">Candidatus Methylopumilus planktonicus</name>
    <dbReference type="NCBI Taxonomy" id="1581557"/>
    <lineage>
        <taxon>Bacteria</taxon>
        <taxon>Pseudomonadati</taxon>
        <taxon>Pseudomonadota</taxon>
        <taxon>Betaproteobacteria</taxon>
        <taxon>Nitrosomonadales</taxon>
        <taxon>Methylophilaceae</taxon>
        <taxon>Candidatus Methylopumilus</taxon>
    </lineage>
</organism>
<dbReference type="PANTHER" id="PTHR22807:SF61">
    <property type="entry name" value="NOL1_NOP2_SUN FAMILY PROTEIN _ ANTITERMINATION NUSB DOMAIN-CONTAINING PROTEIN"/>
    <property type="match status" value="1"/>
</dbReference>
<dbReference type="PRINTS" id="PR02008">
    <property type="entry name" value="RCMTFAMILY"/>
</dbReference>
<dbReference type="NCBIfam" id="NF008149">
    <property type="entry name" value="PRK10901.1"/>
    <property type="match status" value="1"/>
</dbReference>
<keyword evidence="5" id="KW-0963">Cytoplasm</keyword>
<accession>A0A0D6ETS0</accession>
<dbReference type="GO" id="GO:0003723">
    <property type="term" value="F:RNA binding"/>
    <property type="evidence" value="ECO:0007669"/>
    <property type="project" value="UniProtKB-UniRule"/>
</dbReference>
<feature type="binding site" evidence="14">
    <location>
        <position position="298"/>
    </location>
    <ligand>
        <name>S-adenosyl-L-methionine</name>
        <dbReference type="ChEBI" id="CHEBI:59789"/>
    </ligand>
</feature>